<dbReference type="OrthoDB" id="2288928at2759"/>
<dbReference type="AlphaFoldDB" id="A0A086LU84"/>
<evidence type="ECO:0000313" key="5">
    <source>
        <dbReference type="EMBL" id="KFG60202.1"/>
    </source>
</evidence>
<keyword evidence="3" id="KW-0677">Repeat</keyword>
<accession>A0A086LU84</accession>
<name>A0A086LU84_TOXGO</name>
<feature type="region of interest" description="Disordered" evidence="4">
    <location>
        <begin position="455"/>
        <end position="474"/>
    </location>
</feature>
<evidence type="ECO:0000313" key="6">
    <source>
        <dbReference type="Proteomes" id="UP000028834"/>
    </source>
</evidence>
<gene>
    <name evidence="5" type="ORF">TGRUB_243240</name>
</gene>
<dbReference type="PANTHER" id="PTHR44019">
    <property type="entry name" value="WD REPEAT-CONTAINING PROTEIN 55"/>
    <property type="match status" value="1"/>
</dbReference>
<feature type="compositionally biased region" description="Acidic residues" evidence="4">
    <location>
        <begin position="102"/>
        <end position="112"/>
    </location>
</feature>
<evidence type="ECO:0000256" key="2">
    <source>
        <dbReference type="ARBA" id="ARBA00022574"/>
    </source>
</evidence>
<dbReference type="SMART" id="SM00320">
    <property type="entry name" value="WD40"/>
    <property type="match status" value="6"/>
</dbReference>
<dbReference type="SUPFAM" id="SSF50978">
    <property type="entry name" value="WD40 repeat-like"/>
    <property type="match status" value="1"/>
</dbReference>
<dbReference type="Proteomes" id="UP000028834">
    <property type="component" value="Unassembled WGS sequence"/>
</dbReference>
<feature type="region of interest" description="Disordered" evidence="4">
    <location>
        <begin position="273"/>
        <end position="305"/>
    </location>
</feature>
<evidence type="ECO:0000256" key="4">
    <source>
        <dbReference type="SAM" id="MobiDB-lite"/>
    </source>
</evidence>
<dbReference type="VEuPathDB" id="ToxoDB:TGRUB_243240"/>
<keyword evidence="2" id="KW-0853">WD repeat</keyword>
<proteinExistence type="inferred from homology"/>
<feature type="compositionally biased region" description="Acidic residues" evidence="4">
    <location>
        <begin position="142"/>
        <end position="151"/>
    </location>
</feature>
<reference evidence="5 6" key="1">
    <citation type="submission" date="2014-05" db="EMBL/GenBank/DDBJ databases">
        <authorList>
            <person name="Sibley D."/>
            <person name="Venepally P."/>
            <person name="Karamycheva S."/>
            <person name="Hadjithomas M."/>
            <person name="Khan A."/>
            <person name="Brunk B."/>
            <person name="Roos D."/>
            <person name="Caler E."/>
            <person name="Lorenzi H."/>
        </authorList>
    </citation>
    <scope>NUCLEOTIDE SEQUENCE [LARGE SCALE GENOMIC DNA]</scope>
    <source>
        <strain evidence="5 6">RUB</strain>
    </source>
</reference>
<protein>
    <submittedName>
        <fullName evidence="5">WD domain, G-beta repeat-containing protein</fullName>
    </submittedName>
</protein>
<dbReference type="Gene3D" id="2.130.10.10">
    <property type="entry name" value="YVTN repeat-like/Quinoprotein amine dehydrogenase"/>
    <property type="match status" value="2"/>
</dbReference>
<dbReference type="PANTHER" id="PTHR44019:SF20">
    <property type="entry name" value="WD REPEAT-CONTAINING PROTEIN 55"/>
    <property type="match status" value="1"/>
</dbReference>
<dbReference type="InterPro" id="IPR036322">
    <property type="entry name" value="WD40_repeat_dom_sf"/>
</dbReference>
<comment type="similarity">
    <text evidence="1">Belongs to the WD repeat WDR55 family.</text>
</comment>
<evidence type="ECO:0000256" key="3">
    <source>
        <dbReference type="ARBA" id="ARBA00022737"/>
    </source>
</evidence>
<dbReference type="EMBL" id="AFYV02001977">
    <property type="protein sequence ID" value="KFG60202.1"/>
    <property type="molecule type" value="Genomic_DNA"/>
</dbReference>
<comment type="caution">
    <text evidence="5">The sequence shown here is derived from an EMBL/GenBank/DDBJ whole genome shotgun (WGS) entry which is preliminary data.</text>
</comment>
<dbReference type="InterPro" id="IPR015943">
    <property type="entry name" value="WD40/YVTN_repeat-like_dom_sf"/>
</dbReference>
<dbReference type="InterPro" id="IPR050505">
    <property type="entry name" value="WDR55/POC1"/>
</dbReference>
<evidence type="ECO:0000256" key="1">
    <source>
        <dbReference type="ARBA" id="ARBA00007625"/>
    </source>
</evidence>
<dbReference type="Pfam" id="PF00400">
    <property type="entry name" value="WD40"/>
    <property type="match status" value="2"/>
</dbReference>
<sequence>MLPPFPFPLEQISCSAPVFDVCFHPARQILATALVSGEVEVHELPTADEVSAHLEAQHAHRIRQRQIERERKRRERAERREAKRRLQAEKLGEKPQAGGDGETAEGAEESGSDTEATTKTENGGQAEAECEEGDSSFSDASSSEDDSSDEEDMKRKFLNDDLKTVDTKVMTMKKHKRGCRAVRFSSDGSRLFSASTDGRCIISDAERGTTLWRNPKQRDAVNTLCILTPHIFAAGDDGGTVTLWDDRQGTAAGRLKDHDDFVSDLTAAWISPCEAPANPHGRRRKKRSAEAPDDAEGTSQGMPTHLLATGGDMLAVFDLRKKTLLARSDPLEEDLHCVQVMRDGKKAVCGCQDGTISIFSWGDFGDLNDRLTGHPQSIDSMVKLDENTLITGCADGCIRMVTLLPNQILGILGEHMTGHTAIERLALSGDKTLLASCSYDSTVCIYQLERGKQIEAQRSDGSQRPTKKTKQKKVVDLRKDRDFFDDL</sequence>
<organism evidence="5 6">
    <name type="scientific">Toxoplasma gondii RUB</name>
    <dbReference type="NCBI Taxonomy" id="935652"/>
    <lineage>
        <taxon>Eukaryota</taxon>
        <taxon>Sar</taxon>
        <taxon>Alveolata</taxon>
        <taxon>Apicomplexa</taxon>
        <taxon>Conoidasida</taxon>
        <taxon>Coccidia</taxon>
        <taxon>Eucoccidiorida</taxon>
        <taxon>Eimeriorina</taxon>
        <taxon>Sarcocystidae</taxon>
        <taxon>Toxoplasma</taxon>
    </lineage>
</organism>
<dbReference type="InterPro" id="IPR001680">
    <property type="entry name" value="WD40_rpt"/>
</dbReference>
<feature type="compositionally biased region" description="Basic and acidic residues" evidence="4">
    <location>
        <begin position="65"/>
        <end position="93"/>
    </location>
</feature>
<feature type="region of interest" description="Disordered" evidence="4">
    <location>
        <begin position="54"/>
        <end position="153"/>
    </location>
</feature>
<feature type="compositionally biased region" description="Polar residues" evidence="4">
    <location>
        <begin position="114"/>
        <end position="123"/>
    </location>
</feature>